<dbReference type="InterPro" id="IPR032466">
    <property type="entry name" value="Metal_Hydrolase"/>
</dbReference>
<reference evidence="5" key="1">
    <citation type="submission" date="2018-05" db="EMBL/GenBank/DDBJ databases">
        <authorList>
            <person name="Lanie J.A."/>
            <person name="Ng W.-L."/>
            <person name="Kazmierczak K.M."/>
            <person name="Andrzejewski T.M."/>
            <person name="Davidsen T.M."/>
            <person name="Wayne K.J."/>
            <person name="Tettelin H."/>
            <person name="Glass J.I."/>
            <person name="Rusch D."/>
            <person name="Podicherti R."/>
            <person name="Tsui H.-C.T."/>
            <person name="Winkler M.E."/>
        </authorList>
    </citation>
    <scope>NUCLEOTIDE SEQUENCE</scope>
</reference>
<dbReference type="InterPro" id="IPR011059">
    <property type="entry name" value="Metal-dep_hydrolase_composite"/>
</dbReference>
<dbReference type="NCBIfam" id="NF006688">
    <property type="entry name" value="PRK09236.1"/>
    <property type="match status" value="1"/>
</dbReference>
<dbReference type="EMBL" id="UINC01018727">
    <property type="protein sequence ID" value="SVA78921.1"/>
    <property type="molecule type" value="Genomic_DNA"/>
</dbReference>
<evidence type="ECO:0000256" key="2">
    <source>
        <dbReference type="ARBA" id="ARBA00022723"/>
    </source>
</evidence>
<evidence type="ECO:0000313" key="5">
    <source>
        <dbReference type="EMBL" id="SVA78921.1"/>
    </source>
</evidence>
<dbReference type="Pfam" id="PF01979">
    <property type="entry name" value="Amidohydro_1"/>
    <property type="match status" value="1"/>
</dbReference>
<keyword evidence="3" id="KW-0378">Hydrolase</keyword>
<gene>
    <name evidence="5" type="ORF">METZ01_LOCUS131775</name>
</gene>
<accession>A0A381YQJ0</accession>
<feature type="non-terminal residue" evidence="5">
    <location>
        <position position="1"/>
    </location>
</feature>
<dbReference type="GO" id="GO:0006145">
    <property type="term" value="P:purine nucleobase catabolic process"/>
    <property type="evidence" value="ECO:0007669"/>
    <property type="project" value="TreeGrafter"/>
</dbReference>
<dbReference type="GO" id="GO:0005737">
    <property type="term" value="C:cytoplasm"/>
    <property type="evidence" value="ECO:0007669"/>
    <property type="project" value="TreeGrafter"/>
</dbReference>
<dbReference type="AlphaFoldDB" id="A0A381YQJ0"/>
<proteinExistence type="predicted"/>
<comment type="cofactor">
    <cofactor evidence="1">
        <name>Zn(2+)</name>
        <dbReference type="ChEBI" id="CHEBI:29105"/>
    </cofactor>
</comment>
<sequence length="440" mass="47880">VNYRIVNARIVNEARTVDGDLSIADGRIVGVNAAEPANAEVIDAQGAFLLPGMIDDQVHFREPGFEHKATIATESRAAVSGGITSYLEMPNTNPQTVTAEALQDKHARAAARSMANYGFYFGATNDNLDAVKMVDRQLACGVKVFMGSSTGNMLVDNERTLEGIFAASPLVIATHCEHTPTIIANEAAAHKQYGEDIPFSEHPKIRSTDACYRSSHLAVELARRHNARLHVLHITTARELDLFTPGQLEGKRITAEACVHHLFFNDASYPTKGADIKCNPAIKSAADQHALWAAVNDGRIDVIATDHAPHTTDEKAQPYARVPAGLPLVQHALVSLFEHIRAGTFTVETVVDKTAHSPARLFDIRNRGFIREGYWADLVLVDPAANGGDKIIHAKCGWSPFSDVSFNARVRMTWVNGELLYKDGVFQPGSGGNALEFQRA</sequence>
<dbReference type="SUPFAM" id="SSF51556">
    <property type="entry name" value="Metallo-dependent hydrolases"/>
    <property type="match status" value="1"/>
</dbReference>
<dbReference type="InterPro" id="IPR006680">
    <property type="entry name" value="Amidohydro-rel"/>
</dbReference>
<dbReference type="Gene3D" id="2.30.40.10">
    <property type="entry name" value="Urease, subunit C, domain 1"/>
    <property type="match status" value="1"/>
</dbReference>
<dbReference type="GO" id="GO:0046872">
    <property type="term" value="F:metal ion binding"/>
    <property type="evidence" value="ECO:0007669"/>
    <property type="project" value="UniProtKB-KW"/>
</dbReference>
<dbReference type="InterPro" id="IPR002195">
    <property type="entry name" value="Dihydroorotase_CS"/>
</dbReference>
<keyword evidence="2" id="KW-0479">Metal-binding</keyword>
<evidence type="ECO:0000256" key="3">
    <source>
        <dbReference type="ARBA" id="ARBA00022801"/>
    </source>
</evidence>
<evidence type="ECO:0000256" key="1">
    <source>
        <dbReference type="ARBA" id="ARBA00001947"/>
    </source>
</evidence>
<protein>
    <recommendedName>
        <fullName evidence="4">Amidohydrolase-related domain-containing protein</fullName>
    </recommendedName>
</protein>
<dbReference type="PANTHER" id="PTHR43668:SF4">
    <property type="entry name" value="ALLANTOINASE"/>
    <property type="match status" value="1"/>
</dbReference>
<dbReference type="PROSITE" id="PS00483">
    <property type="entry name" value="DIHYDROOROTASE_2"/>
    <property type="match status" value="1"/>
</dbReference>
<organism evidence="5">
    <name type="scientific">marine metagenome</name>
    <dbReference type="NCBI Taxonomy" id="408172"/>
    <lineage>
        <taxon>unclassified sequences</taxon>
        <taxon>metagenomes</taxon>
        <taxon>ecological metagenomes</taxon>
    </lineage>
</organism>
<dbReference type="CDD" id="cd01318">
    <property type="entry name" value="DHOase_IIb"/>
    <property type="match status" value="1"/>
</dbReference>
<evidence type="ECO:0000259" key="4">
    <source>
        <dbReference type="Pfam" id="PF01979"/>
    </source>
</evidence>
<dbReference type="Gene3D" id="3.20.20.140">
    <property type="entry name" value="Metal-dependent hydrolases"/>
    <property type="match status" value="1"/>
</dbReference>
<dbReference type="PANTHER" id="PTHR43668">
    <property type="entry name" value="ALLANTOINASE"/>
    <property type="match status" value="1"/>
</dbReference>
<dbReference type="GO" id="GO:0004038">
    <property type="term" value="F:allantoinase activity"/>
    <property type="evidence" value="ECO:0007669"/>
    <property type="project" value="TreeGrafter"/>
</dbReference>
<dbReference type="SUPFAM" id="SSF51338">
    <property type="entry name" value="Composite domain of metallo-dependent hydrolases"/>
    <property type="match status" value="1"/>
</dbReference>
<dbReference type="InterPro" id="IPR050138">
    <property type="entry name" value="DHOase/Allantoinase_Hydrolase"/>
</dbReference>
<name>A0A381YQJ0_9ZZZZ</name>
<feature type="domain" description="Amidohydrolase-related" evidence="4">
    <location>
        <begin position="48"/>
        <end position="419"/>
    </location>
</feature>